<dbReference type="AlphaFoldDB" id="A0A5C3KJT5"/>
<protein>
    <submittedName>
        <fullName evidence="2">Uncharacterized protein</fullName>
    </submittedName>
</protein>
<name>A0A5C3KJT5_COPMA</name>
<gene>
    <name evidence="2" type="ORF">FA15DRAFT_659114</name>
</gene>
<organism evidence="2 3">
    <name type="scientific">Coprinopsis marcescibilis</name>
    <name type="common">Agaric fungus</name>
    <name type="synonym">Psathyrella marcescibilis</name>
    <dbReference type="NCBI Taxonomy" id="230819"/>
    <lineage>
        <taxon>Eukaryota</taxon>
        <taxon>Fungi</taxon>
        <taxon>Dikarya</taxon>
        <taxon>Basidiomycota</taxon>
        <taxon>Agaricomycotina</taxon>
        <taxon>Agaricomycetes</taxon>
        <taxon>Agaricomycetidae</taxon>
        <taxon>Agaricales</taxon>
        <taxon>Agaricineae</taxon>
        <taxon>Psathyrellaceae</taxon>
        <taxon>Coprinopsis</taxon>
    </lineage>
</organism>
<dbReference type="EMBL" id="ML210301">
    <property type="protein sequence ID" value="TFK20404.1"/>
    <property type="molecule type" value="Genomic_DNA"/>
</dbReference>
<reference evidence="2 3" key="1">
    <citation type="journal article" date="2019" name="Nat. Ecol. Evol.">
        <title>Megaphylogeny resolves global patterns of mushroom evolution.</title>
        <authorList>
            <person name="Varga T."/>
            <person name="Krizsan K."/>
            <person name="Foldi C."/>
            <person name="Dima B."/>
            <person name="Sanchez-Garcia M."/>
            <person name="Sanchez-Ramirez S."/>
            <person name="Szollosi G.J."/>
            <person name="Szarkandi J.G."/>
            <person name="Papp V."/>
            <person name="Albert L."/>
            <person name="Andreopoulos W."/>
            <person name="Angelini C."/>
            <person name="Antonin V."/>
            <person name="Barry K.W."/>
            <person name="Bougher N.L."/>
            <person name="Buchanan P."/>
            <person name="Buyck B."/>
            <person name="Bense V."/>
            <person name="Catcheside P."/>
            <person name="Chovatia M."/>
            <person name="Cooper J."/>
            <person name="Damon W."/>
            <person name="Desjardin D."/>
            <person name="Finy P."/>
            <person name="Geml J."/>
            <person name="Haridas S."/>
            <person name="Hughes K."/>
            <person name="Justo A."/>
            <person name="Karasinski D."/>
            <person name="Kautmanova I."/>
            <person name="Kiss B."/>
            <person name="Kocsube S."/>
            <person name="Kotiranta H."/>
            <person name="LaButti K.M."/>
            <person name="Lechner B.E."/>
            <person name="Liimatainen K."/>
            <person name="Lipzen A."/>
            <person name="Lukacs Z."/>
            <person name="Mihaltcheva S."/>
            <person name="Morgado L.N."/>
            <person name="Niskanen T."/>
            <person name="Noordeloos M.E."/>
            <person name="Ohm R.A."/>
            <person name="Ortiz-Santana B."/>
            <person name="Ovrebo C."/>
            <person name="Racz N."/>
            <person name="Riley R."/>
            <person name="Savchenko A."/>
            <person name="Shiryaev A."/>
            <person name="Soop K."/>
            <person name="Spirin V."/>
            <person name="Szebenyi C."/>
            <person name="Tomsovsky M."/>
            <person name="Tulloss R.E."/>
            <person name="Uehling J."/>
            <person name="Grigoriev I.V."/>
            <person name="Vagvolgyi C."/>
            <person name="Papp T."/>
            <person name="Martin F.M."/>
            <person name="Miettinen O."/>
            <person name="Hibbett D.S."/>
            <person name="Nagy L.G."/>
        </authorList>
    </citation>
    <scope>NUCLEOTIDE SEQUENCE [LARGE SCALE GENOMIC DNA]</scope>
    <source>
        <strain evidence="2 3">CBS 121175</strain>
    </source>
</reference>
<evidence type="ECO:0000313" key="2">
    <source>
        <dbReference type="EMBL" id="TFK20404.1"/>
    </source>
</evidence>
<feature type="compositionally biased region" description="Polar residues" evidence="1">
    <location>
        <begin position="21"/>
        <end position="47"/>
    </location>
</feature>
<evidence type="ECO:0000256" key="1">
    <source>
        <dbReference type="SAM" id="MobiDB-lite"/>
    </source>
</evidence>
<feature type="region of interest" description="Disordered" evidence="1">
    <location>
        <begin position="319"/>
        <end position="350"/>
    </location>
</feature>
<proteinExistence type="predicted"/>
<feature type="region of interest" description="Disordered" evidence="1">
    <location>
        <begin position="1"/>
        <end position="53"/>
    </location>
</feature>
<sequence>MASAVEVPEDGSNRVAPDDFSNASASVSKTSDESVGTPSNKPVTPTKNDGVKLQNVIREPIGGNVEEISDYPKEGSIEPVEILSTAIQAEYPCSDSLVNVRPEEGVEDDGPCESCQFIEAEADPLERLLLESSQTNHIPKPHAVKDQCEATNPQPEFSSISALLASTFRSGAEHTGNSGAAQESLHPNWRASVDEDRRAEALRVPDWAHEIAKDRAKLKEERLRAPDWAGEVAKDKEAEAFRRAPNWAAEVAKDREIAKERRERFMGDIDEEYDMNELDALDPLDVEYYLRPESTRLHQEVCEERSTEEKNELKIKGAAARNHKPKELQRSTTFSSEKENHRPAEVSVRHAPKAKVDWQIKLANRQLEESGNLLVNSRGQGKTQLDPRVYRYPIAKNRW</sequence>
<dbReference type="Proteomes" id="UP000307440">
    <property type="component" value="Unassembled WGS sequence"/>
</dbReference>
<keyword evidence="3" id="KW-1185">Reference proteome</keyword>
<evidence type="ECO:0000313" key="3">
    <source>
        <dbReference type="Proteomes" id="UP000307440"/>
    </source>
</evidence>
<feature type="compositionally biased region" description="Basic and acidic residues" evidence="1">
    <location>
        <begin position="336"/>
        <end position="350"/>
    </location>
</feature>
<accession>A0A5C3KJT5</accession>